<reference evidence="2" key="1">
    <citation type="submission" date="2021-04" db="EMBL/GenBank/DDBJ databases">
        <authorList>
            <person name="Wang Y."/>
            <person name="Liu G."/>
        </authorList>
    </citation>
    <scope>NUCLEOTIDE SEQUENCE</scope>
    <source>
        <strain evidence="2">Qingdao in China</strain>
    </source>
</reference>
<name>A0A8F9W5S6_9STRA</name>
<dbReference type="EMBL" id="MW861541">
    <property type="protein sequence ID" value="QYJ09272.1"/>
    <property type="molecule type" value="Genomic_DNA"/>
</dbReference>
<proteinExistence type="predicted"/>
<feature type="transmembrane region" description="Helical" evidence="1">
    <location>
        <begin position="34"/>
        <end position="54"/>
    </location>
</feature>
<accession>A0A8F9W5S6</accession>
<gene>
    <name evidence="2" type="primary">orf160</name>
</gene>
<organism evidence="2">
    <name type="scientific">Pleurosigma intermedium</name>
    <dbReference type="NCBI Taxonomy" id="197753"/>
    <lineage>
        <taxon>Eukaryota</taxon>
        <taxon>Sar</taxon>
        <taxon>Stramenopiles</taxon>
        <taxon>Ochrophyta</taxon>
        <taxon>Bacillariophyta</taxon>
        <taxon>Bacillariophyceae</taxon>
        <taxon>Bacillariophycidae</taxon>
        <taxon>Naviculales</taxon>
        <taxon>Pleurosigmataceae</taxon>
        <taxon>Pleurosigma</taxon>
    </lineage>
</organism>
<keyword evidence="1" id="KW-1133">Transmembrane helix</keyword>
<feature type="transmembrane region" description="Helical" evidence="1">
    <location>
        <begin position="66"/>
        <end position="83"/>
    </location>
</feature>
<evidence type="ECO:0000256" key="1">
    <source>
        <dbReference type="SAM" id="Phobius"/>
    </source>
</evidence>
<keyword evidence="1" id="KW-0472">Membrane</keyword>
<evidence type="ECO:0000313" key="2">
    <source>
        <dbReference type="EMBL" id="QYJ09272.1"/>
    </source>
</evidence>
<protein>
    <submittedName>
        <fullName evidence="2">Uncharacterized protein</fullName>
    </submittedName>
</protein>
<keyword evidence="2" id="KW-0496">Mitochondrion</keyword>
<sequence length="160" mass="19444">MTIETIIWIISIGFITYKYDIILLNSNDKMSDNYHFIVFSYLIMHCFHTLYKTFFNEKTKELNESFIWIIFITIMSVSCRNNLGEDLDTFHFLFFSLIVLYLLYIYRSIYPKEETLIIPKILIVILIVFKIFWPTITYLWPYGADYPDNFDWTDWPDINF</sequence>
<feature type="transmembrane region" description="Helical" evidence="1">
    <location>
        <begin position="121"/>
        <end position="140"/>
    </location>
</feature>
<keyword evidence="1" id="KW-0812">Transmembrane</keyword>
<geneLocation type="mitochondrion" evidence="2"/>
<feature type="transmembrane region" description="Helical" evidence="1">
    <location>
        <begin position="89"/>
        <end position="109"/>
    </location>
</feature>
<dbReference type="AlphaFoldDB" id="A0A8F9W5S6"/>